<evidence type="ECO:0000256" key="9">
    <source>
        <dbReference type="ARBA" id="ARBA00022842"/>
    </source>
</evidence>
<evidence type="ECO:0000256" key="4">
    <source>
        <dbReference type="ARBA" id="ARBA00022490"/>
    </source>
</evidence>
<dbReference type="GO" id="GO:0005524">
    <property type="term" value="F:ATP binding"/>
    <property type="evidence" value="ECO:0007669"/>
    <property type="project" value="UniProtKB-KW"/>
</dbReference>
<keyword evidence="8" id="KW-0067">ATP-binding</keyword>
<dbReference type="NCBIfam" id="TIGR00150">
    <property type="entry name" value="T6A_YjeE"/>
    <property type="match status" value="1"/>
</dbReference>
<evidence type="ECO:0000256" key="1">
    <source>
        <dbReference type="ARBA" id="ARBA00004496"/>
    </source>
</evidence>
<dbReference type="PANTHER" id="PTHR33540:SF2">
    <property type="entry name" value="TRNA THREONYLCARBAMOYLADENOSINE BIOSYNTHESIS PROTEIN TSAE"/>
    <property type="match status" value="1"/>
</dbReference>
<accession>A0A423PU35</accession>
<dbReference type="InterPro" id="IPR003442">
    <property type="entry name" value="T6A_TsaE"/>
</dbReference>
<organism evidence="11 12">
    <name type="scientific">Salinisphaera japonica YTM-1</name>
    <dbReference type="NCBI Taxonomy" id="1209778"/>
    <lineage>
        <taxon>Bacteria</taxon>
        <taxon>Pseudomonadati</taxon>
        <taxon>Pseudomonadota</taxon>
        <taxon>Gammaproteobacteria</taxon>
        <taxon>Salinisphaerales</taxon>
        <taxon>Salinisphaeraceae</taxon>
        <taxon>Salinisphaera</taxon>
    </lineage>
</organism>
<dbReference type="Proteomes" id="UP000285310">
    <property type="component" value="Unassembled WGS sequence"/>
</dbReference>
<keyword evidence="12" id="KW-1185">Reference proteome</keyword>
<dbReference type="AlphaFoldDB" id="A0A423PU35"/>
<evidence type="ECO:0000256" key="2">
    <source>
        <dbReference type="ARBA" id="ARBA00007599"/>
    </source>
</evidence>
<evidence type="ECO:0000256" key="8">
    <source>
        <dbReference type="ARBA" id="ARBA00022840"/>
    </source>
</evidence>
<dbReference type="GO" id="GO:0005737">
    <property type="term" value="C:cytoplasm"/>
    <property type="evidence" value="ECO:0007669"/>
    <property type="project" value="UniProtKB-SubCell"/>
</dbReference>
<keyword evidence="7" id="KW-0547">Nucleotide-binding</keyword>
<dbReference type="InterPro" id="IPR027417">
    <property type="entry name" value="P-loop_NTPase"/>
</dbReference>
<protein>
    <recommendedName>
        <fullName evidence="3">tRNA threonylcarbamoyladenosine biosynthesis protein TsaE</fullName>
    </recommendedName>
    <alternativeName>
        <fullName evidence="10">t(6)A37 threonylcarbamoyladenosine biosynthesis protein TsaE</fullName>
    </alternativeName>
</protein>
<evidence type="ECO:0000256" key="6">
    <source>
        <dbReference type="ARBA" id="ARBA00022723"/>
    </source>
</evidence>
<dbReference type="GO" id="GO:0002949">
    <property type="term" value="P:tRNA threonylcarbamoyladenosine modification"/>
    <property type="evidence" value="ECO:0007669"/>
    <property type="project" value="InterPro"/>
</dbReference>
<keyword evidence="6" id="KW-0479">Metal-binding</keyword>
<dbReference type="InParanoid" id="A0A423PU35"/>
<evidence type="ECO:0000256" key="3">
    <source>
        <dbReference type="ARBA" id="ARBA00019010"/>
    </source>
</evidence>
<proteinExistence type="inferred from homology"/>
<dbReference type="GO" id="GO:0046872">
    <property type="term" value="F:metal ion binding"/>
    <property type="evidence" value="ECO:0007669"/>
    <property type="project" value="UniProtKB-KW"/>
</dbReference>
<dbReference type="SUPFAM" id="SSF52540">
    <property type="entry name" value="P-loop containing nucleoside triphosphate hydrolases"/>
    <property type="match status" value="1"/>
</dbReference>
<keyword evidence="4" id="KW-0963">Cytoplasm</keyword>
<evidence type="ECO:0000256" key="5">
    <source>
        <dbReference type="ARBA" id="ARBA00022694"/>
    </source>
</evidence>
<keyword evidence="9" id="KW-0460">Magnesium</keyword>
<comment type="similarity">
    <text evidence="2">Belongs to the TsaE family.</text>
</comment>
<keyword evidence="5" id="KW-0819">tRNA processing</keyword>
<name>A0A423PU35_9GAMM</name>
<evidence type="ECO:0000313" key="12">
    <source>
        <dbReference type="Proteomes" id="UP000285310"/>
    </source>
</evidence>
<dbReference type="RefSeq" id="WP_245963249.1">
    <property type="nucleotide sequence ID" value="NZ_AYKG01000017.1"/>
</dbReference>
<sequence>MNRLLADVEATRVMGHVLAETLQETPHGVVISLSGELGAGKTELVRATIQALGHDGPVVSPSYTLIEPYELCHRTARHMDLYRLGDPEELEYLGIRDIEAMDLVFIEWAERGAGYLPPIDLELRLDYEHTARRFQARAATQRGTALLDRLIETNNKR</sequence>
<dbReference type="FunCoup" id="A0A423PU35">
    <property type="interactions" value="279"/>
</dbReference>
<comment type="caution">
    <text evidence="11">The sequence shown here is derived from an EMBL/GenBank/DDBJ whole genome shotgun (WGS) entry which is preliminary data.</text>
</comment>
<dbReference type="EMBL" id="AYKG01000017">
    <property type="protein sequence ID" value="ROO29130.1"/>
    <property type="molecule type" value="Genomic_DNA"/>
</dbReference>
<evidence type="ECO:0000256" key="7">
    <source>
        <dbReference type="ARBA" id="ARBA00022741"/>
    </source>
</evidence>
<dbReference type="Pfam" id="PF02367">
    <property type="entry name" value="TsaE"/>
    <property type="match status" value="1"/>
</dbReference>
<dbReference type="Gene3D" id="3.40.50.300">
    <property type="entry name" value="P-loop containing nucleotide triphosphate hydrolases"/>
    <property type="match status" value="1"/>
</dbReference>
<reference evidence="11 12" key="1">
    <citation type="submission" date="2013-10" db="EMBL/GenBank/DDBJ databases">
        <title>Salinisphaera japonica YTM-1 Genome Sequencing.</title>
        <authorList>
            <person name="Lai Q."/>
            <person name="Li C."/>
            <person name="Shao Z."/>
        </authorList>
    </citation>
    <scope>NUCLEOTIDE SEQUENCE [LARGE SCALE GENOMIC DNA]</scope>
    <source>
        <strain evidence="11 12">YTM-1</strain>
    </source>
</reference>
<evidence type="ECO:0000313" key="11">
    <source>
        <dbReference type="EMBL" id="ROO29130.1"/>
    </source>
</evidence>
<dbReference type="PANTHER" id="PTHR33540">
    <property type="entry name" value="TRNA THREONYLCARBAMOYLADENOSINE BIOSYNTHESIS PROTEIN TSAE"/>
    <property type="match status" value="1"/>
</dbReference>
<gene>
    <name evidence="11" type="ORF">SAJA_06985</name>
</gene>
<comment type="subcellular location">
    <subcellularLocation>
        <location evidence="1">Cytoplasm</location>
    </subcellularLocation>
</comment>
<evidence type="ECO:0000256" key="10">
    <source>
        <dbReference type="ARBA" id="ARBA00032441"/>
    </source>
</evidence>